<dbReference type="EMBL" id="MU117995">
    <property type="protein sequence ID" value="KAF9649645.1"/>
    <property type="molecule type" value="Genomic_DNA"/>
</dbReference>
<evidence type="ECO:0000313" key="1">
    <source>
        <dbReference type="EMBL" id="KAF9649645.1"/>
    </source>
</evidence>
<sequence>MDDSRVSELINKAKSNDVEVKVDALTKLQAELEAGAEVPDAEGVISTLKACLKVSHQHLTTAAVSVIPPLIPIIIANGQHNHRPTHQRSLSNSTSTSSTTASIDAFNLRQALAVFLTPGGLFERLGDNREKPRDKARESLVLLGGYAFKFAGGSAFASKSTSSKGPETPLSMFERFMKESGFGSKVWRIREQSILALVHIRRSYPSFGLRSYLPSLVAALEDSDSNVRECAKQSLVELFTSPGVTDAARADLKKEMTKKGVRKATMDSVLSQVLSASTSSLTSAASNELSQSVGKKEYVPPSLALLGKAPSTFSNGSGSTSGPTVMARARTTSRGNTGPKIPSRPPSRAGVSSPTPTEASGGGGTGNTTTGGTNLADIRNVASSRDLENEFTKMGKPFEGKETEHNWSTREQAINLVRGMIKGGDVLERYHDTFMAHLKQFLEWSLKTLVSLRTTVAVNTCLLYSELVVALETAFDHMCELILNNLLKMAGFTKKLVAQQSQATVTIILKHTSAQPRTIPHMLWCTLQDKIVQARVYASSHIKTYIEVHALKAKHAIETSGGLDTLVNSVKKAFGDPNPGVRENARHAYWLLNAVWKDKGAAIMAGLDPTARKQLEKTCPDSTLSSGSTDSAPPTKKSSVAAVIAASRAKAKAIAIDPPTLRHQATSTARTTTSPKRPLSPSLSNSSVGSPPRSRPVILTSHTRVATNTSTTSRSPRRDLPSSQQATTVPLPPSHSIDSMRRRTPTTSSALSTAPSSPTFRRAVSTALPLSPPSSSYHLPPPLTPPKREEHLGPARSSIADWSRLIEDESLLVATTVPIPEDDSDFDDDMDTNPITFSSPFEMFPPTKTKSSPVTPSFTTSSMDEPKHQMLHSMSSGSFSTHSPPATTPQPIVEDAMRARAEQAASAADRLLELVDQDLDDDSTVLMDLDDDEDPHSTNSSLLLRTPIEERNGKHHRGTAETIGDNVRIAATLPLRTAKSQVPKVTNIWGGKIPTEAPRTPAIDRGSKEARDQRGAAIMRQAALLLDSPVAAKSSGLVTGGSGTGARSTGSVLDLLKEKKTGRDWWVKRMTLHRQSMGINGSQLDHAEQFDELQRHIKSLENGSANVDCLQKLATFSTLYPVPETLSSLSQDSDFSIAGLPQWTIPKGNEFWAKERSCDRLFEALRRFLDPSKEEALLEYGLIVLWELIESQTPYIEGKEADIFSLLLWIRYSGKPNASSSATFAIRDALTGRIEPVYGLTTMHGCVKSFTSIPPPDVEDAAELKTMSYCFGLSALGKFIRRLPGEILEEELPRLKDTLISALTDTSSLLIRESAAAVIITAQLVLRDEAQLFSLLDGLPDDKKNLLTYLFERHDARSASPSTSAGDTTIGDNKDDKRFEKLSKELSRLDRRMSTPPRGRAP</sequence>
<reference evidence="1" key="2">
    <citation type="journal article" date="2020" name="Nat. Commun.">
        <title>Large-scale genome sequencing of mycorrhizal fungi provides insights into the early evolution of symbiotic traits.</title>
        <authorList>
            <person name="Miyauchi S."/>
            <person name="Kiss E."/>
            <person name="Kuo A."/>
            <person name="Drula E."/>
            <person name="Kohler A."/>
            <person name="Sanchez-Garcia M."/>
            <person name="Morin E."/>
            <person name="Andreopoulos B."/>
            <person name="Barry K.W."/>
            <person name="Bonito G."/>
            <person name="Buee M."/>
            <person name="Carver A."/>
            <person name="Chen C."/>
            <person name="Cichocki N."/>
            <person name="Clum A."/>
            <person name="Culley D."/>
            <person name="Crous P.W."/>
            <person name="Fauchery L."/>
            <person name="Girlanda M."/>
            <person name="Hayes R.D."/>
            <person name="Keri Z."/>
            <person name="LaButti K."/>
            <person name="Lipzen A."/>
            <person name="Lombard V."/>
            <person name="Magnuson J."/>
            <person name="Maillard F."/>
            <person name="Murat C."/>
            <person name="Nolan M."/>
            <person name="Ohm R.A."/>
            <person name="Pangilinan J."/>
            <person name="Pereira M.F."/>
            <person name="Perotto S."/>
            <person name="Peter M."/>
            <person name="Pfister S."/>
            <person name="Riley R."/>
            <person name="Sitrit Y."/>
            <person name="Stielow J.B."/>
            <person name="Szollosi G."/>
            <person name="Zifcakova L."/>
            <person name="Stursova M."/>
            <person name="Spatafora J.W."/>
            <person name="Tedersoo L."/>
            <person name="Vaario L.M."/>
            <person name="Yamada A."/>
            <person name="Yan M."/>
            <person name="Wang P."/>
            <person name="Xu J."/>
            <person name="Bruns T."/>
            <person name="Baldrian P."/>
            <person name="Vilgalys R."/>
            <person name="Dunand C."/>
            <person name="Henrissat B."/>
            <person name="Grigoriev I.V."/>
            <person name="Hibbett D."/>
            <person name="Nagy L.G."/>
            <person name="Martin F.M."/>
        </authorList>
    </citation>
    <scope>NUCLEOTIDE SEQUENCE</scope>
    <source>
        <strain evidence="1">P2</strain>
    </source>
</reference>
<keyword evidence="2" id="KW-1185">Reference proteome</keyword>
<gene>
    <name evidence="1" type="ORF">BDM02DRAFT_3186135</name>
</gene>
<reference evidence="1" key="1">
    <citation type="submission" date="2019-10" db="EMBL/GenBank/DDBJ databases">
        <authorList>
            <consortium name="DOE Joint Genome Institute"/>
            <person name="Kuo A."/>
            <person name="Miyauchi S."/>
            <person name="Kiss E."/>
            <person name="Drula E."/>
            <person name="Kohler A."/>
            <person name="Sanchez-Garcia M."/>
            <person name="Andreopoulos B."/>
            <person name="Barry K.W."/>
            <person name="Bonito G."/>
            <person name="Buee M."/>
            <person name="Carver A."/>
            <person name="Chen C."/>
            <person name="Cichocki N."/>
            <person name="Clum A."/>
            <person name="Culley D."/>
            <person name="Crous P.W."/>
            <person name="Fauchery L."/>
            <person name="Girlanda M."/>
            <person name="Hayes R."/>
            <person name="Keri Z."/>
            <person name="Labutti K."/>
            <person name="Lipzen A."/>
            <person name="Lombard V."/>
            <person name="Magnuson J."/>
            <person name="Maillard F."/>
            <person name="Morin E."/>
            <person name="Murat C."/>
            <person name="Nolan M."/>
            <person name="Ohm R."/>
            <person name="Pangilinan J."/>
            <person name="Pereira M."/>
            <person name="Perotto S."/>
            <person name="Peter M."/>
            <person name="Riley R."/>
            <person name="Sitrit Y."/>
            <person name="Stielow B."/>
            <person name="Szollosi G."/>
            <person name="Zifcakova L."/>
            <person name="Stursova M."/>
            <person name="Spatafora J.W."/>
            <person name="Tedersoo L."/>
            <person name="Vaario L.-M."/>
            <person name="Yamada A."/>
            <person name="Yan M."/>
            <person name="Wang P."/>
            <person name="Xu J."/>
            <person name="Bruns T."/>
            <person name="Baldrian P."/>
            <person name="Vilgalys R."/>
            <person name="Henrissat B."/>
            <person name="Grigoriev I.V."/>
            <person name="Hibbett D."/>
            <person name="Nagy L.G."/>
            <person name="Martin F.M."/>
        </authorList>
    </citation>
    <scope>NUCLEOTIDE SEQUENCE</scope>
    <source>
        <strain evidence="1">P2</strain>
    </source>
</reference>
<evidence type="ECO:0000313" key="2">
    <source>
        <dbReference type="Proteomes" id="UP000886501"/>
    </source>
</evidence>
<accession>A0ACB6ZIP1</accession>
<proteinExistence type="predicted"/>
<name>A0ACB6ZIP1_THEGA</name>
<comment type="caution">
    <text evidence="1">The sequence shown here is derived from an EMBL/GenBank/DDBJ whole genome shotgun (WGS) entry which is preliminary data.</text>
</comment>
<protein>
    <submittedName>
        <fullName evidence="1">Uncharacterized protein</fullName>
    </submittedName>
</protein>
<organism evidence="1 2">
    <name type="scientific">Thelephora ganbajun</name>
    <name type="common">Ganba fungus</name>
    <dbReference type="NCBI Taxonomy" id="370292"/>
    <lineage>
        <taxon>Eukaryota</taxon>
        <taxon>Fungi</taxon>
        <taxon>Dikarya</taxon>
        <taxon>Basidiomycota</taxon>
        <taxon>Agaricomycotina</taxon>
        <taxon>Agaricomycetes</taxon>
        <taxon>Thelephorales</taxon>
        <taxon>Thelephoraceae</taxon>
        <taxon>Thelephora</taxon>
    </lineage>
</organism>
<dbReference type="Proteomes" id="UP000886501">
    <property type="component" value="Unassembled WGS sequence"/>
</dbReference>